<comment type="caution">
    <text evidence="1">The sequence shown here is derived from an EMBL/GenBank/DDBJ whole genome shotgun (WGS) entry which is preliminary data.</text>
</comment>
<proteinExistence type="predicted"/>
<organism evidence="1 2">
    <name type="scientific">Cuscuta europaea</name>
    <name type="common">European dodder</name>
    <dbReference type="NCBI Taxonomy" id="41803"/>
    <lineage>
        <taxon>Eukaryota</taxon>
        <taxon>Viridiplantae</taxon>
        <taxon>Streptophyta</taxon>
        <taxon>Embryophyta</taxon>
        <taxon>Tracheophyta</taxon>
        <taxon>Spermatophyta</taxon>
        <taxon>Magnoliopsida</taxon>
        <taxon>eudicotyledons</taxon>
        <taxon>Gunneridae</taxon>
        <taxon>Pentapetalae</taxon>
        <taxon>asterids</taxon>
        <taxon>lamiids</taxon>
        <taxon>Solanales</taxon>
        <taxon>Convolvulaceae</taxon>
        <taxon>Cuscuteae</taxon>
        <taxon>Cuscuta</taxon>
        <taxon>Cuscuta subgen. Cuscuta</taxon>
    </lineage>
</organism>
<reference evidence="1" key="1">
    <citation type="submission" date="2022-07" db="EMBL/GenBank/DDBJ databases">
        <authorList>
            <person name="Macas J."/>
            <person name="Novak P."/>
            <person name="Neumann P."/>
        </authorList>
    </citation>
    <scope>NUCLEOTIDE SEQUENCE</scope>
</reference>
<gene>
    <name evidence="1" type="ORF">CEURO_LOCUS2438</name>
</gene>
<keyword evidence="2" id="KW-1185">Reference proteome</keyword>
<name>A0A9P0YLA5_CUSEU</name>
<dbReference type="AlphaFoldDB" id="A0A9P0YLA5"/>
<sequence>MMPQAEATAANLLKNTVPCLTGGIEKAPAGIDITLNVVDLEKTLFEACESALYHSQSLVTVFTDIVPIITCVEPPTAGVVDKVKSLVDTVVCDRVAPCVLIVECDRLL</sequence>
<evidence type="ECO:0000313" key="2">
    <source>
        <dbReference type="Proteomes" id="UP001152484"/>
    </source>
</evidence>
<accession>A0A9P0YLA5</accession>
<dbReference type="Proteomes" id="UP001152484">
    <property type="component" value="Unassembled WGS sequence"/>
</dbReference>
<evidence type="ECO:0000313" key="1">
    <source>
        <dbReference type="EMBL" id="CAH9066858.1"/>
    </source>
</evidence>
<protein>
    <submittedName>
        <fullName evidence="1">Uncharacterized protein</fullName>
    </submittedName>
</protein>
<dbReference type="EMBL" id="CAMAPE010000005">
    <property type="protein sequence ID" value="CAH9066858.1"/>
    <property type="molecule type" value="Genomic_DNA"/>
</dbReference>